<dbReference type="AlphaFoldDB" id="A0A1I7WBK2"/>
<dbReference type="WBParaSite" id="Hba_02049">
    <property type="protein sequence ID" value="Hba_02049"/>
    <property type="gene ID" value="Hba_02049"/>
</dbReference>
<accession>A0A1I7WBK2</accession>
<organism evidence="1 2">
    <name type="scientific">Heterorhabditis bacteriophora</name>
    <name type="common">Entomopathogenic nematode worm</name>
    <dbReference type="NCBI Taxonomy" id="37862"/>
    <lineage>
        <taxon>Eukaryota</taxon>
        <taxon>Metazoa</taxon>
        <taxon>Ecdysozoa</taxon>
        <taxon>Nematoda</taxon>
        <taxon>Chromadorea</taxon>
        <taxon>Rhabditida</taxon>
        <taxon>Rhabditina</taxon>
        <taxon>Rhabditomorpha</taxon>
        <taxon>Strongyloidea</taxon>
        <taxon>Heterorhabditidae</taxon>
        <taxon>Heterorhabditis</taxon>
    </lineage>
</organism>
<dbReference type="InterPro" id="IPR052709">
    <property type="entry name" value="Transposase-MT_Hybrid"/>
</dbReference>
<keyword evidence="1" id="KW-1185">Reference proteome</keyword>
<protein>
    <submittedName>
        <fullName evidence="2">Histone-lysine N-methyltransferase SETMAR</fullName>
    </submittedName>
</protein>
<dbReference type="GO" id="GO:0000793">
    <property type="term" value="C:condensed chromosome"/>
    <property type="evidence" value="ECO:0007669"/>
    <property type="project" value="TreeGrafter"/>
</dbReference>
<dbReference type="GO" id="GO:0046975">
    <property type="term" value="F:histone H3K36 methyltransferase activity"/>
    <property type="evidence" value="ECO:0007669"/>
    <property type="project" value="TreeGrafter"/>
</dbReference>
<dbReference type="Proteomes" id="UP000095283">
    <property type="component" value="Unplaced"/>
</dbReference>
<sequence>MLCMWWNIQGPIHYELLKPNEKLNSERYCQQMDDLNKALKEKRPEMFNRKHIILHYDNTRPHALLATSQKIAELGLEILSHPPYLPDLAPSSYYQFLSLQIF</sequence>
<dbReference type="PANTHER" id="PTHR46060">
    <property type="entry name" value="MARINER MOS1 TRANSPOSASE-LIKE PROTEIN"/>
    <property type="match status" value="1"/>
</dbReference>
<dbReference type="InterPro" id="IPR001888">
    <property type="entry name" value="Transposase_1"/>
</dbReference>
<dbReference type="GO" id="GO:0031297">
    <property type="term" value="P:replication fork processing"/>
    <property type="evidence" value="ECO:0007669"/>
    <property type="project" value="TreeGrafter"/>
</dbReference>
<dbReference type="GO" id="GO:0015074">
    <property type="term" value="P:DNA integration"/>
    <property type="evidence" value="ECO:0007669"/>
    <property type="project" value="TreeGrafter"/>
</dbReference>
<evidence type="ECO:0000313" key="1">
    <source>
        <dbReference type="Proteomes" id="UP000095283"/>
    </source>
</evidence>
<evidence type="ECO:0000313" key="2">
    <source>
        <dbReference type="WBParaSite" id="Hba_02049"/>
    </source>
</evidence>
<dbReference type="InterPro" id="IPR036397">
    <property type="entry name" value="RNaseH_sf"/>
</dbReference>
<dbReference type="GO" id="GO:0000729">
    <property type="term" value="P:DNA double-strand break processing"/>
    <property type="evidence" value="ECO:0007669"/>
    <property type="project" value="TreeGrafter"/>
</dbReference>
<reference evidence="2" key="1">
    <citation type="submission" date="2016-11" db="UniProtKB">
        <authorList>
            <consortium name="WormBaseParasite"/>
        </authorList>
    </citation>
    <scope>IDENTIFICATION</scope>
</reference>
<dbReference type="GO" id="GO:0003690">
    <property type="term" value="F:double-stranded DNA binding"/>
    <property type="evidence" value="ECO:0007669"/>
    <property type="project" value="TreeGrafter"/>
</dbReference>
<dbReference type="PANTHER" id="PTHR46060:SF2">
    <property type="entry name" value="HISTONE-LYSINE N-METHYLTRANSFERASE SETMAR"/>
    <property type="match status" value="1"/>
</dbReference>
<dbReference type="Gene3D" id="3.30.420.10">
    <property type="entry name" value="Ribonuclease H-like superfamily/Ribonuclease H"/>
    <property type="match status" value="1"/>
</dbReference>
<dbReference type="Pfam" id="PF01359">
    <property type="entry name" value="Transposase_1"/>
    <property type="match status" value="1"/>
</dbReference>
<dbReference type="GO" id="GO:0003697">
    <property type="term" value="F:single-stranded DNA binding"/>
    <property type="evidence" value="ECO:0007669"/>
    <property type="project" value="TreeGrafter"/>
</dbReference>
<dbReference type="GO" id="GO:0035861">
    <property type="term" value="C:site of double-strand break"/>
    <property type="evidence" value="ECO:0007669"/>
    <property type="project" value="TreeGrafter"/>
</dbReference>
<dbReference type="GO" id="GO:0006303">
    <property type="term" value="P:double-strand break repair via nonhomologous end joining"/>
    <property type="evidence" value="ECO:0007669"/>
    <property type="project" value="TreeGrafter"/>
</dbReference>
<dbReference type="GO" id="GO:0005634">
    <property type="term" value="C:nucleus"/>
    <property type="evidence" value="ECO:0007669"/>
    <property type="project" value="TreeGrafter"/>
</dbReference>
<dbReference type="GO" id="GO:0000014">
    <property type="term" value="F:single-stranded DNA endodeoxyribonuclease activity"/>
    <property type="evidence" value="ECO:0007669"/>
    <property type="project" value="TreeGrafter"/>
</dbReference>
<dbReference type="GO" id="GO:0044547">
    <property type="term" value="F:DNA topoisomerase binding"/>
    <property type="evidence" value="ECO:0007669"/>
    <property type="project" value="TreeGrafter"/>
</dbReference>
<dbReference type="GO" id="GO:0044774">
    <property type="term" value="P:mitotic DNA integrity checkpoint signaling"/>
    <property type="evidence" value="ECO:0007669"/>
    <property type="project" value="TreeGrafter"/>
</dbReference>
<name>A0A1I7WBK2_HETBA</name>
<dbReference type="GO" id="GO:0042800">
    <property type="term" value="F:histone H3K4 methyltransferase activity"/>
    <property type="evidence" value="ECO:0007669"/>
    <property type="project" value="TreeGrafter"/>
</dbReference>
<proteinExistence type="predicted"/>